<protein>
    <submittedName>
        <fullName evidence="3">YceI family protein</fullName>
    </submittedName>
</protein>
<proteinExistence type="predicted"/>
<dbReference type="SUPFAM" id="SSF101874">
    <property type="entry name" value="YceI-like"/>
    <property type="match status" value="1"/>
</dbReference>
<evidence type="ECO:0000256" key="1">
    <source>
        <dbReference type="SAM" id="SignalP"/>
    </source>
</evidence>
<organism evidence="3 4">
    <name type="scientific">Spirosoma aureum</name>
    <dbReference type="NCBI Taxonomy" id="2692134"/>
    <lineage>
        <taxon>Bacteria</taxon>
        <taxon>Pseudomonadati</taxon>
        <taxon>Bacteroidota</taxon>
        <taxon>Cytophagia</taxon>
        <taxon>Cytophagales</taxon>
        <taxon>Cytophagaceae</taxon>
        <taxon>Spirosoma</taxon>
    </lineage>
</organism>
<dbReference type="EMBL" id="CP050063">
    <property type="protein sequence ID" value="QIP16263.1"/>
    <property type="molecule type" value="Genomic_DNA"/>
</dbReference>
<dbReference type="Gene3D" id="2.40.128.110">
    <property type="entry name" value="Lipid/polyisoprenoid-binding, YceI-like"/>
    <property type="match status" value="1"/>
</dbReference>
<dbReference type="PANTHER" id="PTHR34406">
    <property type="entry name" value="PROTEIN YCEI"/>
    <property type="match status" value="1"/>
</dbReference>
<feature type="signal peptide" evidence="1">
    <location>
        <begin position="1"/>
        <end position="17"/>
    </location>
</feature>
<dbReference type="InterPro" id="IPR036761">
    <property type="entry name" value="TTHA0802/YceI-like_sf"/>
</dbReference>
<name>A0A6G9AVM2_9BACT</name>
<feature type="chain" id="PRO_5026135096" evidence="1">
    <location>
        <begin position="18"/>
        <end position="201"/>
    </location>
</feature>
<dbReference type="KEGG" id="spib:G8759_28295"/>
<accession>A0A6G9AVM2</accession>
<keyword evidence="1" id="KW-0732">Signal</keyword>
<dbReference type="Pfam" id="PF04264">
    <property type="entry name" value="YceI"/>
    <property type="match status" value="1"/>
</dbReference>
<dbReference type="Proteomes" id="UP000501802">
    <property type="component" value="Chromosome"/>
</dbReference>
<reference evidence="3 4" key="1">
    <citation type="submission" date="2020-03" db="EMBL/GenBank/DDBJ databases">
        <authorList>
            <person name="Kim M.K."/>
        </authorList>
    </citation>
    <scope>NUCLEOTIDE SEQUENCE [LARGE SCALE GENOMIC DNA]</scope>
    <source>
        <strain evidence="3 4">BT328</strain>
    </source>
</reference>
<dbReference type="PANTHER" id="PTHR34406:SF1">
    <property type="entry name" value="PROTEIN YCEI"/>
    <property type="match status" value="1"/>
</dbReference>
<gene>
    <name evidence="3" type="ORF">G8759_28295</name>
</gene>
<dbReference type="SMART" id="SM00867">
    <property type="entry name" value="YceI"/>
    <property type="match status" value="1"/>
</dbReference>
<evidence type="ECO:0000313" key="3">
    <source>
        <dbReference type="EMBL" id="QIP16263.1"/>
    </source>
</evidence>
<keyword evidence="4" id="KW-1185">Reference proteome</keyword>
<dbReference type="InterPro" id="IPR007372">
    <property type="entry name" value="Lipid/polyisoprenoid-bd_YceI"/>
</dbReference>
<evidence type="ECO:0000259" key="2">
    <source>
        <dbReference type="SMART" id="SM00867"/>
    </source>
</evidence>
<dbReference type="AlphaFoldDB" id="A0A6G9AVM2"/>
<evidence type="ECO:0000313" key="4">
    <source>
        <dbReference type="Proteomes" id="UP000501802"/>
    </source>
</evidence>
<feature type="domain" description="Lipid/polyisoprenoid-binding YceI-like" evidence="2">
    <location>
        <begin position="30"/>
        <end position="200"/>
    </location>
</feature>
<dbReference type="RefSeq" id="WP_167215991.1">
    <property type="nucleotide sequence ID" value="NZ_CP050063.1"/>
</dbReference>
<sequence length="201" mass="21488">MKTRQFLVGLVAVAVMAGTSAFVGPKKVSTFKVDTQKSVLNWNGKKVTGEHSGTVKLTDGSLAIDGGKLTGGTFTFDMNSIVCTDLTDAGYNAKFIGHMKSEDFFNTAKFPTSTFKITKVTPKGGDAYDITGNMTIKGISNAVTFPATVKTTANGIEASGKATLDRTKYDIRYGSKSFFENIGDKAIYDDFTVEIKVVAAK</sequence>